<organism evidence="12 13">
    <name type="scientific">Peptococcus niger</name>
    <dbReference type="NCBI Taxonomy" id="2741"/>
    <lineage>
        <taxon>Bacteria</taxon>
        <taxon>Bacillati</taxon>
        <taxon>Bacillota</taxon>
        <taxon>Clostridia</taxon>
        <taxon>Eubacteriales</taxon>
        <taxon>Peptococcaceae</taxon>
        <taxon>Peptococcus</taxon>
    </lineage>
</organism>
<keyword evidence="7 10" id="KW-0067">ATP-binding</keyword>
<gene>
    <name evidence="10" type="primary">nadD</name>
    <name evidence="12" type="ORF">SAMN04489866_10121</name>
</gene>
<dbReference type="NCBIfam" id="TIGR00482">
    <property type="entry name" value="nicotinate (nicotinamide) nucleotide adenylyltransferase"/>
    <property type="match status" value="1"/>
</dbReference>
<dbReference type="InterPro" id="IPR005248">
    <property type="entry name" value="NadD/NMNAT"/>
</dbReference>
<evidence type="ECO:0000256" key="3">
    <source>
        <dbReference type="ARBA" id="ARBA00022642"/>
    </source>
</evidence>
<evidence type="ECO:0000259" key="11">
    <source>
        <dbReference type="Pfam" id="PF01467"/>
    </source>
</evidence>
<keyword evidence="4 10" id="KW-0808">Transferase</keyword>
<evidence type="ECO:0000256" key="6">
    <source>
        <dbReference type="ARBA" id="ARBA00022741"/>
    </source>
</evidence>
<dbReference type="Pfam" id="PF01467">
    <property type="entry name" value="CTP_transf_like"/>
    <property type="match status" value="1"/>
</dbReference>
<evidence type="ECO:0000256" key="8">
    <source>
        <dbReference type="ARBA" id="ARBA00023027"/>
    </source>
</evidence>
<dbReference type="PANTHER" id="PTHR39321">
    <property type="entry name" value="NICOTINATE-NUCLEOTIDE ADENYLYLTRANSFERASE-RELATED"/>
    <property type="match status" value="1"/>
</dbReference>
<dbReference type="OrthoDB" id="5295945at2"/>
<comment type="similarity">
    <text evidence="10">Belongs to the NadD family.</text>
</comment>
<evidence type="ECO:0000313" key="12">
    <source>
        <dbReference type="EMBL" id="SDD03726.1"/>
    </source>
</evidence>
<evidence type="ECO:0000256" key="2">
    <source>
        <dbReference type="ARBA" id="ARBA00005019"/>
    </source>
</evidence>
<dbReference type="EC" id="2.7.7.18" evidence="10"/>
<accession>A0A1G6RII1</accession>
<feature type="domain" description="Cytidyltransferase-like" evidence="11">
    <location>
        <begin position="6"/>
        <end position="172"/>
    </location>
</feature>
<dbReference type="EMBL" id="FNAF01000001">
    <property type="protein sequence ID" value="SDD03726.1"/>
    <property type="molecule type" value="Genomic_DNA"/>
</dbReference>
<evidence type="ECO:0000256" key="4">
    <source>
        <dbReference type="ARBA" id="ARBA00022679"/>
    </source>
</evidence>
<dbReference type="GO" id="GO:0009435">
    <property type="term" value="P:NAD+ biosynthetic process"/>
    <property type="evidence" value="ECO:0007669"/>
    <property type="project" value="UniProtKB-UniRule"/>
</dbReference>
<dbReference type="UniPathway" id="UPA00253">
    <property type="reaction ID" value="UER00332"/>
</dbReference>
<dbReference type="Proteomes" id="UP000198995">
    <property type="component" value="Unassembled WGS sequence"/>
</dbReference>
<evidence type="ECO:0000256" key="7">
    <source>
        <dbReference type="ARBA" id="ARBA00022840"/>
    </source>
</evidence>
<dbReference type="STRING" id="2741.SAMN04489866_10121"/>
<protein>
    <recommendedName>
        <fullName evidence="10">Probable nicotinate-nucleotide adenylyltransferase</fullName>
        <ecNumber evidence="10">2.7.7.18</ecNumber>
    </recommendedName>
    <alternativeName>
        <fullName evidence="10">Deamido-NAD(+) diphosphorylase</fullName>
    </alternativeName>
    <alternativeName>
        <fullName evidence="10">Deamido-NAD(+) pyrophosphorylase</fullName>
    </alternativeName>
    <alternativeName>
        <fullName evidence="10">Nicotinate mononucleotide adenylyltransferase</fullName>
        <shortName evidence="10">NaMN adenylyltransferase</shortName>
    </alternativeName>
</protein>
<reference evidence="12 13" key="1">
    <citation type="submission" date="2016-10" db="EMBL/GenBank/DDBJ databases">
        <authorList>
            <person name="de Groot N.N."/>
        </authorList>
    </citation>
    <scope>NUCLEOTIDE SEQUENCE [LARGE SCALE GENOMIC DNA]</scope>
    <source>
        <strain evidence="12 13">DSM 20475</strain>
    </source>
</reference>
<dbReference type="GO" id="GO:0005524">
    <property type="term" value="F:ATP binding"/>
    <property type="evidence" value="ECO:0007669"/>
    <property type="project" value="UniProtKB-KW"/>
</dbReference>
<keyword evidence="3 10" id="KW-0662">Pyridine nucleotide biosynthesis</keyword>
<dbReference type="GO" id="GO:0004515">
    <property type="term" value="F:nicotinate-nucleotide adenylyltransferase activity"/>
    <property type="evidence" value="ECO:0007669"/>
    <property type="project" value="UniProtKB-UniRule"/>
</dbReference>
<dbReference type="SUPFAM" id="SSF52374">
    <property type="entry name" value="Nucleotidylyl transferase"/>
    <property type="match status" value="1"/>
</dbReference>
<dbReference type="InterPro" id="IPR014729">
    <property type="entry name" value="Rossmann-like_a/b/a_fold"/>
</dbReference>
<evidence type="ECO:0000313" key="13">
    <source>
        <dbReference type="Proteomes" id="UP000198995"/>
    </source>
</evidence>
<keyword evidence="5 10" id="KW-0548">Nucleotidyltransferase</keyword>
<keyword evidence="8 10" id="KW-0520">NAD</keyword>
<keyword evidence="6 10" id="KW-0547">Nucleotide-binding</keyword>
<sequence>MKRLAFFGGSFNPPHKAHVMILAEIVQRFQFDQVVVAPASCPPHKQDEHQASFAHRLAMTELAFLGLPNVQVSDIEARRVGPSYSVETLKHLKRDYPDHALYMITGGDAYAQFCTWHHWQELLDTACLIIARRPGYALRGNQDLEAVAAKSRCGMILITVPQVPVSSTEIRQQIADGRLSDAALPETVADYIAKQGLYRLGD</sequence>
<dbReference type="Gene3D" id="3.40.50.620">
    <property type="entry name" value="HUPs"/>
    <property type="match status" value="1"/>
</dbReference>
<dbReference type="RefSeq" id="WP_091790725.1">
    <property type="nucleotide sequence ID" value="NZ_FNAF01000001.1"/>
</dbReference>
<proteinExistence type="inferred from homology"/>
<comment type="function">
    <text evidence="1 10">Catalyzes the reversible adenylation of nicotinate mononucleotide (NaMN) to nicotinic acid adenine dinucleotide (NaAD).</text>
</comment>
<evidence type="ECO:0000256" key="9">
    <source>
        <dbReference type="ARBA" id="ARBA00048721"/>
    </source>
</evidence>
<dbReference type="InterPro" id="IPR004821">
    <property type="entry name" value="Cyt_trans-like"/>
</dbReference>
<evidence type="ECO:0000256" key="5">
    <source>
        <dbReference type="ARBA" id="ARBA00022695"/>
    </source>
</evidence>
<comment type="pathway">
    <text evidence="2 10">Cofactor biosynthesis; NAD(+) biosynthesis; deamido-NAD(+) from nicotinate D-ribonucleotide: step 1/1.</text>
</comment>
<dbReference type="HAMAP" id="MF_00244">
    <property type="entry name" value="NaMN_adenylyltr"/>
    <property type="match status" value="1"/>
</dbReference>
<dbReference type="NCBIfam" id="NF000840">
    <property type="entry name" value="PRK00071.1-3"/>
    <property type="match status" value="1"/>
</dbReference>
<comment type="catalytic activity">
    <reaction evidence="9 10">
        <text>nicotinate beta-D-ribonucleotide + ATP + H(+) = deamido-NAD(+) + diphosphate</text>
        <dbReference type="Rhea" id="RHEA:22860"/>
        <dbReference type="ChEBI" id="CHEBI:15378"/>
        <dbReference type="ChEBI" id="CHEBI:30616"/>
        <dbReference type="ChEBI" id="CHEBI:33019"/>
        <dbReference type="ChEBI" id="CHEBI:57502"/>
        <dbReference type="ChEBI" id="CHEBI:58437"/>
        <dbReference type="EC" id="2.7.7.18"/>
    </reaction>
</comment>
<name>A0A1G6RII1_PEPNI</name>
<dbReference type="PANTHER" id="PTHR39321:SF3">
    <property type="entry name" value="PHOSPHOPANTETHEINE ADENYLYLTRANSFERASE"/>
    <property type="match status" value="1"/>
</dbReference>
<evidence type="ECO:0000256" key="10">
    <source>
        <dbReference type="HAMAP-Rule" id="MF_00244"/>
    </source>
</evidence>
<evidence type="ECO:0000256" key="1">
    <source>
        <dbReference type="ARBA" id="ARBA00002324"/>
    </source>
</evidence>
<dbReference type="AlphaFoldDB" id="A0A1G6RII1"/>
<dbReference type="CDD" id="cd02165">
    <property type="entry name" value="NMNAT"/>
    <property type="match status" value="1"/>
</dbReference>
<keyword evidence="13" id="KW-1185">Reference proteome</keyword>